<proteinExistence type="predicted"/>
<dbReference type="InterPro" id="IPR014048">
    <property type="entry name" value="MethylDNA_cys_MeTrfase_DNA-bd"/>
</dbReference>
<dbReference type="CDD" id="cd06445">
    <property type="entry name" value="ATase"/>
    <property type="match status" value="1"/>
</dbReference>
<evidence type="ECO:0000259" key="2">
    <source>
        <dbReference type="Pfam" id="PF01035"/>
    </source>
</evidence>
<dbReference type="InterPro" id="IPR036217">
    <property type="entry name" value="MethylDNA_cys_MeTrfase_DNAb"/>
</dbReference>
<comment type="caution">
    <text evidence="3">The sequence shown here is derived from an EMBL/GenBank/DDBJ whole genome shotgun (WGS) entry which is preliminary data.</text>
</comment>
<evidence type="ECO:0000313" key="4">
    <source>
        <dbReference type="Proteomes" id="UP001589654"/>
    </source>
</evidence>
<gene>
    <name evidence="3" type="ORF">ACFFUR_13695</name>
</gene>
<dbReference type="InterPro" id="IPR036388">
    <property type="entry name" value="WH-like_DNA-bd_sf"/>
</dbReference>
<accession>A0ABV5JAB2</accession>
<organism evidence="3 4">
    <name type="scientific">Echinicola jeungdonensis</name>
    <dbReference type="NCBI Taxonomy" id="709343"/>
    <lineage>
        <taxon>Bacteria</taxon>
        <taxon>Pseudomonadati</taxon>
        <taxon>Bacteroidota</taxon>
        <taxon>Cytophagia</taxon>
        <taxon>Cytophagales</taxon>
        <taxon>Cyclobacteriaceae</taxon>
        <taxon>Echinicola</taxon>
    </lineage>
</organism>
<dbReference type="Proteomes" id="UP001589654">
    <property type="component" value="Unassembled WGS sequence"/>
</dbReference>
<keyword evidence="4" id="KW-1185">Reference proteome</keyword>
<dbReference type="PANTHER" id="PTHR42942">
    <property type="entry name" value="6-O-METHYLGUANINE DNA METHYLTRANSFERASE"/>
    <property type="match status" value="1"/>
</dbReference>
<dbReference type="PANTHER" id="PTHR42942:SF1">
    <property type="entry name" value="ALKYLTRANSFERASE-LIKE PROTEIN 1"/>
    <property type="match status" value="1"/>
</dbReference>
<feature type="domain" description="Methylated-DNA-[protein]-cysteine S-methyltransferase DNA binding" evidence="2">
    <location>
        <begin position="7"/>
        <end position="89"/>
    </location>
</feature>
<reference evidence="3 4" key="1">
    <citation type="submission" date="2024-09" db="EMBL/GenBank/DDBJ databases">
        <authorList>
            <person name="Sun Q."/>
            <person name="Mori K."/>
        </authorList>
    </citation>
    <scope>NUCLEOTIDE SEQUENCE [LARGE SCALE GENOMIC DNA]</scope>
    <source>
        <strain evidence="3 4">CECT 7682</strain>
    </source>
</reference>
<dbReference type="Gene3D" id="1.10.10.10">
    <property type="entry name" value="Winged helix-like DNA-binding domain superfamily/Winged helix DNA-binding domain"/>
    <property type="match status" value="1"/>
</dbReference>
<evidence type="ECO:0000313" key="3">
    <source>
        <dbReference type="EMBL" id="MFB9212864.1"/>
    </source>
</evidence>
<dbReference type="Pfam" id="PF01035">
    <property type="entry name" value="DNA_binding_1"/>
    <property type="match status" value="1"/>
</dbReference>
<protein>
    <submittedName>
        <fullName evidence="3">MGMT family protein</fullName>
    </submittedName>
</protein>
<dbReference type="SUPFAM" id="SSF46767">
    <property type="entry name" value="Methylated DNA-protein cysteine methyltransferase, C-terminal domain"/>
    <property type="match status" value="1"/>
</dbReference>
<dbReference type="RefSeq" id="WP_290248108.1">
    <property type="nucleotide sequence ID" value="NZ_JAUFQT010000001.1"/>
</dbReference>
<sequence length="112" mass="12489">MTIKKNNFFNLVYQVVRLIPKGRVSTYGAVAAYLGAKSGARTVGYAMNASHTVPNVPAHRVVNRLGLLTGKNHFESPQKMQKLLENEGVRVINDKVVDFEAIFWDPSEELCL</sequence>
<dbReference type="InterPro" id="IPR052520">
    <property type="entry name" value="ATL_DNA_repair"/>
</dbReference>
<evidence type="ECO:0000256" key="1">
    <source>
        <dbReference type="ARBA" id="ARBA00022763"/>
    </source>
</evidence>
<keyword evidence="1" id="KW-0227">DNA damage</keyword>
<dbReference type="EMBL" id="JBHMEW010000064">
    <property type="protein sequence ID" value="MFB9212864.1"/>
    <property type="molecule type" value="Genomic_DNA"/>
</dbReference>
<name>A0ABV5JAB2_9BACT</name>